<evidence type="ECO:0000313" key="2">
    <source>
        <dbReference type="Proteomes" id="UP000094043"/>
    </source>
</evidence>
<evidence type="ECO:0000313" key="1">
    <source>
        <dbReference type="EMBL" id="WVN90212.1"/>
    </source>
</evidence>
<dbReference type="RefSeq" id="XP_066070912.1">
    <property type="nucleotide sequence ID" value="XM_066214815.1"/>
</dbReference>
<reference evidence="1" key="2">
    <citation type="journal article" date="2022" name="Elife">
        <title>Obligate sexual reproduction of a homothallic fungus closely related to the Cryptococcus pathogenic species complex.</title>
        <authorList>
            <person name="Passer A.R."/>
            <person name="Clancey S.A."/>
            <person name="Shea T."/>
            <person name="David-Palma M."/>
            <person name="Averette A.F."/>
            <person name="Boekhout T."/>
            <person name="Porcel B.M."/>
            <person name="Nowrousian M."/>
            <person name="Cuomo C.A."/>
            <person name="Sun S."/>
            <person name="Heitman J."/>
            <person name="Coelho M.A."/>
        </authorList>
    </citation>
    <scope>NUCLEOTIDE SEQUENCE</scope>
    <source>
        <strain evidence="1">CBS 7841</strain>
    </source>
</reference>
<dbReference type="KEGG" id="cdep:91089657"/>
<accession>A0A1E3ICT4</accession>
<proteinExistence type="predicted"/>
<dbReference type="VEuPathDB" id="FungiDB:L203_04124"/>
<protein>
    <submittedName>
        <fullName evidence="1">Uncharacterized protein</fullName>
    </submittedName>
</protein>
<reference evidence="1" key="3">
    <citation type="submission" date="2024-01" db="EMBL/GenBank/DDBJ databases">
        <authorList>
            <person name="Coelho M.A."/>
            <person name="David-Palma M."/>
            <person name="Shea T."/>
            <person name="Sun S."/>
            <person name="Cuomo C.A."/>
            <person name="Heitman J."/>
        </authorList>
    </citation>
    <scope>NUCLEOTIDE SEQUENCE</scope>
    <source>
        <strain evidence="1">CBS 7841</strain>
    </source>
</reference>
<keyword evidence="2" id="KW-1185">Reference proteome</keyword>
<sequence length="489" mass="56219">MPPRLRARHLIELNQLRSLLPWAKEARYNSYSAMITQAAATKNNHKLGEGSTKRDLKTCRSSLLKDTSRALNARQSSNTTIVHRLLSTPNPPLPSAILIHLLNHPSHLTRSSGNLLIAYAKRFNDVKTQKSSLQLMIDRNIVPLGHRGRLKSMRNEKGLKRNDERIKWWAGKMWSPIPALEDPQRYTTDQLLGRLHHLLINKEAPCFEKAWTLLGNATDFQPTLYGKGKEKEGNSLSYSGLALLNLYMSYLDMLPQFSPLDLLNTYQSLTTFPPNRQTLHLSVLSVLPYEIKMEVEQVTANVLSIISRFAILNITPDLETWRYMGRFAVFHDIRDLGKLAFEGWFAILPQTPSAPVSSFTFQGLEYKAVGEPRMVFYHTGTRKKRWGRVLERMKEKGWVTEVDKTRESWGYVWKNDAGQEEEDLSQCAGKEDRIIREDEFEDRKEGERTETKQGNWRALAQQRHHVMPQLATFLLHPQGTSHLPSHLPH</sequence>
<dbReference type="EMBL" id="CP143790">
    <property type="protein sequence ID" value="WVN90212.1"/>
    <property type="molecule type" value="Genomic_DNA"/>
</dbReference>
<dbReference type="Proteomes" id="UP000094043">
    <property type="component" value="Chromosome 7"/>
</dbReference>
<dbReference type="GeneID" id="91089657"/>
<name>A0A1E3ICT4_9TREE</name>
<organism evidence="1 2">
    <name type="scientific">Cryptococcus depauperatus CBS 7841</name>
    <dbReference type="NCBI Taxonomy" id="1295531"/>
    <lineage>
        <taxon>Eukaryota</taxon>
        <taxon>Fungi</taxon>
        <taxon>Dikarya</taxon>
        <taxon>Basidiomycota</taxon>
        <taxon>Agaricomycotina</taxon>
        <taxon>Tremellomycetes</taxon>
        <taxon>Tremellales</taxon>
        <taxon>Cryptococcaceae</taxon>
        <taxon>Cryptococcus</taxon>
    </lineage>
</organism>
<reference evidence="1" key="1">
    <citation type="submission" date="2016-06" db="EMBL/GenBank/DDBJ databases">
        <authorList>
            <person name="Cuomo C."/>
            <person name="Litvintseva A."/>
            <person name="Heitman J."/>
            <person name="Chen Y."/>
            <person name="Sun S."/>
            <person name="Springer D."/>
            <person name="Dromer F."/>
            <person name="Young S."/>
            <person name="Zeng Q."/>
            <person name="Chapman S."/>
            <person name="Gujja S."/>
            <person name="Saif S."/>
            <person name="Birren B."/>
        </authorList>
    </citation>
    <scope>NUCLEOTIDE SEQUENCE</scope>
    <source>
        <strain evidence="1">CBS 7841</strain>
    </source>
</reference>
<gene>
    <name evidence="1" type="ORF">L203_105448</name>
</gene>
<dbReference type="AlphaFoldDB" id="A0A1E3ICT4"/>
<dbReference type="OrthoDB" id="2564910at2759"/>